<dbReference type="PROSITE" id="PS50109">
    <property type="entry name" value="HIS_KIN"/>
    <property type="match status" value="1"/>
</dbReference>
<dbReference type="GO" id="GO:0000155">
    <property type="term" value="F:phosphorelay sensor kinase activity"/>
    <property type="evidence" value="ECO:0007669"/>
    <property type="project" value="InterPro"/>
</dbReference>
<organism evidence="9">
    <name type="scientific">Candidatus Paraimprobicoccus trichonymphae</name>
    <dbReference type="NCBI Taxonomy" id="3033793"/>
    <lineage>
        <taxon>Bacteria</taxon>
        <taxon>Bacillati</taxon>
        <taxon>Bacillota</taxon>
        <taxon>Clostridia</taxon>
        <taxon>Candidatus Paraimprobicoccus</taxon>
    </lineage>
</organism>
<dbReference type="PANTHER" id="PTHR45453:SF1">
    <property type="entry name" value="PHOSPHATE REGULON SENSOR PROTEIN PHOR"/>
    <property type="match status" value="1"/>
</dbReference>
<dbReference type="Proteomes" id="UP001335720">
    <property type="component" value="Chromosome"/>
</dbReference>
<keyword evidence="4" id="KW-0597">Phosphoprotein</keyword>
<dbReference type="InterPro" id="IPR036097">
    <property type="entry name" value="HisK_dim/P_sf"/>
</dbReference>
<dbReference type="InterPro" id="IPR003661">
    <property type="entry name" value="HisK_dim/P_dom"/>
</dbReference>
<dbReference type="SMART" id="SM00387">
    <property type="entry name" value="HATPase_c"/>
    <property type="match status" value="1"/>
</dbReference>
<evidence type="ECO:0000256" key="2">
    <source>
        <dbReference type="ARBA" id="ARBA00004370"/>
    </source>
</evidence>
<name>A0AA48I4R6_9FIRM</name>
<keyword evidence="5" id="KW-0808">Transferase</keyword>
<evidence type="ECO:0000256" key="1">
    <source>
        <dbReference type="ARBA" id="ARBA00000085"/>
    </source>
</evidence>
<dbReference type="FunFam" id="3.30.565.10:FF:000006">
    <property type="entry name" value="Sensor histidine kinase WalK"/>
    <property type="match status" value="1"/>
</dbReference>
<evidence type="ECO:0000256" key="3">
    <source>
        <dbReference type="ARBA" id="ARBA00012438"/>
    </source>
</evidence>
<accession>A0AA48I4R6</accession>
<evidence type="ECO:0000256" key="4">
    <source>
        <dbReference type="ARBA" id="ARBA00022553"/>
    </source>
</evidence>
<proteinExistence type="predicted"/>
<dbReference type="PANTHER" id="PTHR45453">
    <property type="entry name" value="PHOSPHATE REGULON SENSOR PROTEIN PHOR"/>
    <property type="match status" value="1"/>
</dbReference>
<dbReference type="EMBL" id="AP027925">
    <property type="protein sequence ID" value="BED92887.1"/>
    <property type="molecule type" value="Genomic_DNA"/>
</dbReference>
<dbReference type="SUPFAM" id="SSF47384">
    <property type="entry name" value="Homodimeric domain of signal transducing histidine kinase"/>
    <property type="match status" value="1"/>
</dbReference>
<reference evidence="9" key="1">
    <citation type="journal article" date="2023" name="ISME J.">
        <title>Emergence of putative energy parasites within Clostridia revealed by genome analysis of a novel endosymbiotic clade.</title>
        <authorList>
            <person name="Takahashi K."/>
            <person name="Kuwahara H."/>
            <person name="Horikawa Y."/>
            <person name="Izawa K."/>
            <person name="Kato D."/>
            <person name="Inagaki T."/>
            <person name="Yuki M."/>
            <person name="Ohkuma M."/>
            <person name="Hongoh Y."/>
        </authorList>
    </citation>
    <scope>NUCLEOTIDE SEQUENCE</scope>
    <source>
        <strain evidence="9">RsTa-C01</strain>
    </source>
</reference>
<dbReference type="CDD" id="cd00075">
    <property type="entry name" value="HATPase"/>
    <property type="match status" value="1"/>
</dbReference>
<dbReference type="Pfam" id="PF02518">
    <property type="entry name" value="HATPase_c"/>
    <property type="match status" value="1"/>
</dbReference>
<gene>
    <name evidence="9" type="ORF">RsTaC01_0788</name>
</gene>
<dbReference type="PRINTS" id="PR00344">
    <property type="entry name" value="BCTRLSENSOR"/>
</dbReference>
<dbReference type="AlphaFoldDB" id="A0AA48I4R6"/>
<keyword evidence="7" id="KW-0902">Two-component regulatory system</keyword>
<comment type="catalytic activity">
    <reaction evidence="1">
        <text>ATP + protein L-histidine = ADP + protein N-phospho-L-histidine.</text>
        <dbReference type="EC" id="2.7.13.3"/>
    </reaction>
</comment>
<dbReference type="InterPro" id="IPR005467">
    <property type="entry name" value="His_kinase_dom"/>
</dbReference>
<dbReference type="InterPro" id="IPR036890">
    <property type="entry name" value="HATPase_C_sf"/>
</dbReference>
<dbReference type="InterPro" id="IPR050351">
    <property type="entry name" value="BphY/WalK/GraS-like"/>
</dbReference>
<evidence type="ECO:0000256" key="7">
    <source>
        <dbReference type="ARBA" id="ARBA00023012"/>
    </source>
</evidence>
<dbReference type="GO" id="GO:0016036">
    <property type="term" value="P:cellular response to phosphate starvation"/>
    <property type="evidence" value="ECO:0007669"/>
    <property type="project" value="TreeGrafter"/>
</dbReference>
<dbReference type="EC" id="2.7.13.3" evidence="3"/>
<dbReference type="Gene3D" id="1.10.287.130">
    <property type="match status" value="2"/>
</dbReference>
<dbReference type="GO" id="GO:0005886">
    <property type="term" value="C:plasma membrane"/>
    <property type="evidence" value="ECO:0007669"/>
    <property type="project" value="TreeGrafter"/>
</dbReference>
<dbReference type="KEGG" id="ptrh:RsTaC01_0788"/>
<dbReference type="SUPFAM" id="SSF55874">
    <property type="entry name" value="ATPase domain of HSP90 chaperone/DNA topoisomerase II/histidine kinase"/>
    <property type="match status" value="1"/>
</dbReference>
<dbReference type="CDD" id="cd00082">
    <property type="entry name" value="HisKA"/>
    <property type="match status" value="1"/>
</dbReference>
<feature type="domain" description="Histidine kinase" evidence="8">
    <location>
        <begin position="100"/>
        <end position="311"/>
    </location>
</feature>
<sequence length="315" mass="36097">MSNLFIKKYSDETLKSVSNLIFNIENPLHSISLSADFLKNETLSEKAQNEIYKIIKKESSDILNFINEVLNTIKSNRKEKNDISLDEKKYSYKDVESISELVHDIKNPLCSLILSAELLKKGTLNKKNKNEIYSIIQESSENILNFVNEVLNTIRSNKPKEKVDINLEISERLKELGNLLKEKNIKINLNFGENIFIKGFITDIKRVFDNLISNAIKYNKENGKINIKTFKTKKSVSIEIKDTGIGISESDIKHVFDKFYRAKTVKNSNTSGTGMGLYITNKIVKSHNGTIKLTSKLDKYTKFKINLKNHQILIP</sequence>
<evidence type="ECO:0000259" key="8">
    <source>
        <dbReference type="PROSITE" id="PS50109"/>
    </source>
</evidence>
<evidence type="ECO:0000256" key="5">
    <source>
        <dbReference type="ARBA" id="ARBA00022679"/>
    </source>
</evidence>
<dbReference type="GO" id="GO:0004721">
    <property type="term" value="F:phosphoprotein phosphatase activity"/>
    <property type="evidence" value="ECO:0007669"/>
    <property type="project" value="TreeGrafter"/>
</dbReference>
<comment type="subcellular location">
    <subcellularLocation>
        <location evidence="2">Membrane</location>
    </subcellularLocation>
</comment>
<evidence type="ECO:0000313" key="9">
    <source>
        <dbReference type="EMBL" id="BED92887.1"/>
    </source>
</evidence>
<keyword evidence="6 9" id="KW-0418">Kinase</keyword>
<dbReference type="InterPro" id="IPR004358">
    <property type="entry name" value="Sig_transdc_His_kin-like_C"/>
</dbReference>
<dbReference type="SMART" id="SM00388">
    <property type="entry name" value="HisKA"/>
    <property type="match status" value="2"/>
</dbReference>
<dbReference type="InterPro" id="IPR003594">
    <property type="entry name" value="HATPase_dom"/>
</dbReference>
<dbReference type="Gene3D" id="3.30.565.10">
    <property type="entry name" value="Histidine kinase-like ATPase, C-terminal domain"/>
    <property type="match status" value="1"/>
</dbReference>
<evidence type="ECO:0000256" key="6">
    <source>
        <dbReference type="ARBA" id="ARBA00022777"/>
    </source>
</evidence>
<protein>
    <recommendedName>
        <fullName evidence="3">histidine kinase</fullName>
        <ecNumber evidence="3">2.7.13.3</ecNumber>
    </recommendedName>
</protein>
<dbReference type="Pfam" id="PF00512">
    <property type="entry name" value="HisKA"/>
    <property type="match status" value="1"/>
</dbReference>